<evidence type="ECO:0000313" key="8">
    <source>
        <dbReference type="EMBL" id="MFD2675037.1"/>
    </source>
</evidence>
<dbReference type="Pfam" id="PF00950">
    <property type="entry name" value="ABC-3"/>
    <property type="match status" value="1"/>
</dbReference>
<feature type="transmembrane region" description="Helical" evidence="7">
    <location>
        <begin position="222"/>
        <end position="244"/>
    </location>
</feature>
<evidence type="ECO:0000256" key="3">
    <source>
        <dbReference type="ARBA" id="ARBA00022692"/>
    </source>
</evidence>
<dbReference type="PANTHER" id="PTHR30477">
    <property type="entry name" value="ABC-TRANSPORTER METAL-BINDING PROTEIN"/>
    <property type="match status" value="1"/>
</dbReference>
<sequence length="302" mass="31173">MTPIAIVFGAPFIQTAAIALAMLAVVVAAVGVALNLRGLEFVSDGLVHAVFPGIVIGFILGGGERIYIGAAIAALIATVLLTLAARKGTGTDAATAVMLAGTFALGIVIVSRTTRYSTGLEQLLFGQLLTINSHDLIYIAVLGGIAIALVGTTWKMQTFISFDRQGAIASGVSVLRYELILNIAIAIVVVAASRAVGNLLVLALLIVPAAIGRCISRDIRVILVVALFSALLGSFAGLLGGYWLSVDAELSVSPSAVLVLALVAVYFIVAIATTLVRAPWRARQQRQRGQVDAAADTEAVAA</sequence>
<feature type="transmembrane region" description="Helical" evidence="7">
    <location>
        <begin position="136"/>
        <end position="154"/>
    </location>
</feature>
<feature type="transmembrane region" description="Helical" evidence="7">
    <location>
        <begin position="41"/>
        <end position="60"/>
    </location>
</feature>
<keyword evidence="3 6" id="KW-0812">Transmembrane</keyword>
<evidence type="ECO:0000256" key="7">
    <source>
        <dbReference type="SAM" id="Phobius"/>
    </source>
</evidence>
<evidence type="ECO:0000256" key="6">
    <source>
        <dbReference type="RuleBase" id="RU003943"/>
    </source>
</evidence>
<dbReference type="Proteomes" id="UP001597453">
    <property type="component" value="Unassembled WGS sequence"/>
</dbReference>
<reference evidence="9" key="1">
    <citation type="journal article" date="2019" name="Int. J. Syst. Evol. Microbiol.">
        <title>The Global Catalogue of Microorganisms (GCM) 10K type strain sequencing project: providing services to taxonomists for standard genome sequencing and annotation.</title>
        <authorList>
            <consortium name="The Broad Institute Genomics Platform"/>
            <consortium name="The Broad Institute Genome Sequencing Center for Infectious Disease"/>
            <person name="Wu L."/>
            <person name="Ma J."/>
        </authorList>
    </citation>
    <scope>NUCLEOTIDE SEQUENCE [LARGE SCALE GENOMIC DNA]</scope>
    <source>
        <strain evidence="9">TISTR 1511</strain>
    </source>
</reference>
<dbReference type="RefSeq" id="WP_066057226.1">
    <property type="nucleotide sequence ID" value="NZ_JBHUNF010000004.1"/>
</dbReference>
<dbReference type="InterPro" id="IPR001626">
    <property type="entry name" value="ABC_TroCD"/>
</dbReference>
<keyword evidence="5 7" id="KW-0472">Membrane</keyword>
<gene>
    <name evidence="8" type="ORF">ACFSUQ_06990</name>
</gene>
<comment type="subcellular location">
    <subcellularLocation>
        <location evidence="6">Cell membrane</location>
        <topology evidence="6">Multi-pass membrane protein</topology>
    </subcellularLocation>
    <subcellularLocation>
        <location evidence="1">Membrane</location>
        <topology evidence="1">Multi-pass membrane protein</topology>
    </subcellularLocation>
</comment>
<evidence type="ECO:0000256" key="4">
    <source>
        <dbReference type="ARBA" id="ARBA00022989"/>
    </source>
</evidence>
<evidence type="ECO:0000256" key="2">
    <source>
        <dbReference type="ARBA" id="ARBA00008034"/>
    </source>
</evidence>
<protein>
    <submittedName>
        <fullName evidence="8">Metal ABC transporter permease</fullName>
    </submittedName>
</protein>
<evidence type="ECO:0000256" key="1">
    <source>
        <dbReference type="ARBA" id="ARBA00004141"/>
    </source>
</evidence>
<feature type="transmembrane region" description="Helical" evidence="7">
    <location>
        <begin position="66"/>
        <end position="84"/>
    </location>
</feature>
<comment type="caution">
    <text evidence="8">The sequence shown here is derived from an EMBL/GenBank/DDBJ whole genome shotgun (WGS) entry which is preliminary data.</text>
</comment>
<dbReference type="InterPro" id="IPR037294">
    <property type="entry name" value="ABC_BtuC-like"/>
</dbReference>
<accession>A0ABW5RJB6</accession>
<feature type="transmembrane region" description="Helical" evidence="7">
    <location>
        <begin position="195"/>
        <end position="215"/>
    </location>
</feature>
<keyword evidence="6" id="KW-0813">Transport</keyword>
<evidence type="ECO:0000313" key="9">
    <source>
        <dbReference type="Proteomes" id="UP001597453"/>
    </source>
</evidence>
<feature type="transmembrane region" description="Helical" evidence="7">
    <location>
        <begin position="166"/>
        <end position="189"/>
    </location>
</feature>
<organism evidence="8 9">
    <name type="scientific">Gulosibacter bifidus</name>
    <dbReference type="NCBI Taxonomy" id="272239"/>
    <lineage>
        <taxon>Bacteria</taxon>
        <taxon>Bacillati</taxon>
        <taxon>Actinomycetota</taxon>
        <taxon>Actinomycetes</taxon>
        <taxon>Micrococcales</taxon>
        <taxon>Microbacteriaceae</taxon>
        <taxon>Gulosibacter</taxon>
    </lineage>
</organism>
<evidence type="ECO:0000256" key="5">
    <source>
        <dbReference type="ARBA" id="ARBA00023136"/>
    </source>
</evidence>
<comment type="similarity">
    <text evidence="2 6">Belongs to the ABC-3 integral membrane protein family.</text>
</comment>
<keyword evidence="9" id="KW-1185">Reference proteome</keyword>
<dbReference type="PANTHER" id="PTHR30477:SF21">
    <property type="entry name" value="ABC-3 PROTEIN"/>
    <property type="match status" value="1"/>
</dbReference>
<keyword evidence="4 7" id="KW-1133">Transmembrane helix</keyword>
<dbReference type="EMBL" id="JBHUNF010000004">
    <property type="protein sequence ID" value="MFD2675037.1"/>
    <property type="molecule type" value="Genomic_DNA"/>
</dbReference>
<name>A0ABW5RJB6_9MICO</name>
<dbReference type="Gene3D" id="1.10.3470.10">
    <property type="entry name" value="ABC transporter involved in vitamin B12 uptake, BtuC"/>
    <property type="match status" value="1"/>
</dbReference>
<feature type="transmembrane region" description="Helical" evidence="7">
    <location>
        <begin position="256"/>
        <end position="278"/>
    </location>
</feature>
<feature type="transmembrane region" description="Helical" evidence="7">
    <location>
        <begin position="96"/>
        <end position="116"/>
    </location>
</feature>
<feature type="transmembrane region" description="Helical" evidence="7">
    <location>
        <begin position="12"/>
        <end position="34"/>
    </location>
</feature>
<proteinExistence type="inferred from homology"/>
<dbReference type="SUPFAM" id="SSF81345">
    <property type="entry name" value="ABC transporter involved in vitamin B12 uptake, BtuC"/>
    <property type="match status" value="1"/>
</dbReference>